<dbReference type="Gene3D" id="1.20.1280.290">
    <property type="match status" value="1"/>
</dbReference>
<dbReference type="AlphaFoldDB" id="A0A2H0N526"/>
<reference evidence="2 3" key="1">
    <citation type="submission" date="2017-09" db="EMBL/GenBank/DDBJ databases">
        <title>Depth-based differentiation of microbial function through sediment-hosted aquifers and enrichment of novel symbionts in the deep terrestrial subsurface.</title>
        <authorList>
            <person name="Probst A.J."/>
            <person name="Ladd B."/>
            <person name="Jarett J.K."/>
            <person name="Geller-Mcgrath D.E."/>
            <person name="Sieber C.M."/>
            <person name="Emerson J.B."/>
            <person name="Anantharaman K."/>
            <person name="Thomas B.C."/>
            <person name="Malmstrom R."/>
            <person name="Stieglmeier M."/>
            <person name="Klingl A."/>
            <person name="Woyke T."/>
            <person name="Ryan C.M."/>
            <person name="Banfield J.F."/>
        </authorList>
    </citation>
    <scope>NUCLEOTIDE SEQUENCE [LARGE SCALE GENOMIC DNA]</scope>
    <source>
        <strain evidence="2">CG11_big_fil_rev_8_21_14_0_20_39_34</strain>
    </source>
</reference>
<dbReference type="GO" id="GO:0016020">
    <property type="term" value="C:membrane"/>
    <property type="evidence" value="ECO:0007669"/>
    <property type="project" value="InterPro"/>
</dbReference>
<dbReference type="EMBL" id="PCWN01000007">
    <property type="protein sequence ID" value="PIR03991.1"/>
    <property type="molecule type" value="Genomic_DNA"/>
</dbReference>
<keyword evidence="1" id="KW-0472">Membrane</keyword>
<proteinExistence type="predicted"/>
<keyword evidence="1" id="KW-0812">Transmembrane</keyword>
<accession>A0A2H0N526</accession>
<comment type="caution">
    <text evidence="2">The sequence shown here is derived from an EMBL/GenBank/DDBJ whole genome shotgun (WGS) entry which is preliminary data.</text>
</comment>
<feature type="transmembrane region" description="Helical" evidence="1">
    <location>
        <begin position="90"/>
        <end position="111"/>
    </location>
</feature>
<feature type="transmembrane region" description="Helical" evidence="1">
    <location>
        <begin position="35"/>
        <end position="56"/>
    </location>
</feature>
<organism evidence="2 3">
    <name type="scientific">Candidatus Magasanikbacteria bacterium CG11_big_fil_rev_8_21_14_0_20_39_34</name>
    <dbReference type="NCBI Taxonomy" id="1974653"/>
    <lineage>
        <taxon>Bacteria</taxon>
        <taxon>Candidatus Magasanikiibacteriota</taxon>
    </lineage>
</organism>
<evidence type="ECO:0008006" key="4">
    <source>
        <dbReference type="Google" id="ProtNLM"/>
    </source>
</evidence>
<protein>
    <recommendedName>
        <fullName evidence="4">MtN3 and saliva related transmembrane protein</fullName>
    </recommendedName>
</protein>
<evidence type="ECO:0000313" key="3">
    <source>
        <dbReference type="Proteomes" id="UP000229600"/>
    </source>
</evidence>
<evidence type="ECO:0000313" key="2">
    <source>
        <dbReference type="EMBL" id="PIR03991.1"/>
    </source>
</evidence>
<gene>
    <name evidence="2" type="ORF">COV59_02295</name>
</gene>
<sequence length="112" mass="12949">MPNHSVGIHHHIKRKQKRKESFLENSFTKQFIDRAIYFVGFFGPIMTLPQLSKIWLEKNAEGVSAVSWGAYIIVAIFWVLYGLIHKEKPLVVISLVWIVLEFMIVTGTLMYG</sequence>
<evidence type="ECO:0000256" key="1">
    <source>
        <dbReference type="SAM" id="Phobius"/>
    </source>
</evidence>
<dbReference type="Proteomes" id="UP000229600">
    <property type="component" value="Unassembled WGS sequence"/>
</dbReference>
<keyword evidence="1" id="KW-1133">Transmembrane helix</keyword>
<dbReference type="Pfam" id="PF03083">
    <property type="entry name" value="MtN3_slv"/>
    <property type="match status" value="1"/>
</dbReference>
<name>A0A2H0N526_9BACT</name>
<feature type="transmembrane region" description="Helical" evidence="1">
    <location>
        <begin position="62"/>
        <end position="83"/>
    </location>
</feature>
<dbReference type="InterPro" id="IPR004316">
    <property type="entry name" value="SWEET_rpt"/>
</dbReference>